<gene>
    <name evidence="2" type="ORF">SAMN04488505_101984</name>
</gene>
<organism evidence="2 3">
    <name type="scientific">Chitinophaga rupis</name>
    <dbReference type="NCBI Taxonomy" id="573321"/>
    <lineage>
        <taxon>Bacteria</taxon>
        <taxon>Pseudomonadati</taxon>
        <taxon>Bacteroidota</taxon>
        <taxon>Chitinophagia</taxon>
        <taxon>Chitinophagales</taxon>
        <taxon>Chitinophagaceae</taxon>
        <taxon>Chitinophaga</taxon>
    </lineage>
</organism>
<protein>
    <submittedName>
        <fullName evidence="2">Uncharacterized protein</fullName>
    </submittedName>
</protein>
<name>A0A1H7KB98_9BACT</name>
<accession>A0A1H7KB98</accession>
<evidence type="ECO:0000313" key="3">
    <source>
        <dbReference type="Proteomes" id="UP000198984"/>
    </source>
</evidence>
<keyword evidence="1" id="KW-0472">Membrane</keyword>
<dbReference type="AlphaFoldDB" id="A0A1H7KB98"/>
<evidence type="ECO:0000313" key="2">
    <source>
        <dbReference type="EMBL" id="SEK83824.1"/>
    </source>
</evidence>
<dbReference type="EMBL" id="FOBB01000001">
    <property type="protein sequence ID" value="SEK83824.1"/>
    <property type="molecule type" value="Genomic_DNA"/>
</dbReference>
<sequence>MLQTFLTVQTSEFYKTFDKVGGIMIYVVIALFVLMLLYATVKYVKR</sequence>
<feature type="transmembrane region" description="Helical" evidence="1">
    <location>
        <begin position="20"/>
        <end position="41"/>
    </location>
</feature>
<keyword evidence="3" id="KW-1185">Reference proteome</keyword>
<keyword evidence="1" id="KW-1133">Transmembrane helix</keyword>
<keyword evidence="1" id="KW-0812">Transmembrane</keyword>
<dbReference type="Proteomes" id="UP000198984">
    <property type="component" value="Unassembled WGS sequence"/>
</dbReference>
<evidence type="ECO:0000256" key="1">
    <source>
        <dbReference type="SAM" id="Phobius"/>
    </source>
</evidence>
<dbReference type="RefSeq" id="WP_156093008.1">
    <property type="nucleotide sequence ID" value="NZ_FOBB01000001.1"/>
</dbReference>
<proteinExistence type="predicted"/>
<reference evidence="2 3" key="1">
    <citation type="submission" date="2016-10" db="EMBL/GenBank/DDBJ databases">
        <authorList>
            <person name="de Groot N.N."/>
        </authorList>
    </citation>
    <scope>NUCLEOTIDE SEQUENCE [LARGE SCALE GENOMIC DNA]</scope>
    <source>
        <strain evidence="2 3">DSM 21039</strain>
    </source>
</reference>